<sequence>MVTRTLIGSYPTLGGGAPRIRISKPLKDVLSAGLNVEDLAFDSSWNDAAVVYRTGIVNVVAPKPVYVNFGETLPTAPFCIVFRVLSSGEFWMGSTDDTGPNSFNWHAECTTSYLRFHGYHSLANDYIGGYVILRGPL</sequence>
<reference evidence="2" key="1">
    <citation type="submission" date="2017-11" db="EMBL/GenBank/DDBJ databases">
        <authorList>
            <person name="Kuznetsova I."/>
            <person name="Sazanova A."/>
            <person name="Chirak E."/>
            <person name="Safronova V."/>
            <person name="Willems A."/>
        </authorList>
    </citation>
    <scope>NUCLEOTIDE SEQUENCE [LARGE SCALE GENOMIC DNA]</scope>
    <source>
        <strain evidence="2">PEPV15</strain>
    </source>
</reference>
<organism evidence="1 2">
    <name type="scientific">Phyllobacterium endophyticum</name>
    <dbReference type="NCBI Taxonomy" id="1149773"/>
    <lineage>
        <taxon>Bacteria</taxon>
        <taxon>Pseudomonadati</taxon>
        <taxon>Pseudomonadota</taxon>
        <taxon>Alphaproteobacteria</taxon>
        <taxon>Hyphomicrobiales</taxon>
        <taxon>Phyllobacteriaceae</taxon>
        <taxon>Phyllobacterium</taxon>
    </lineage>
</organism>
<evidence type="ECO:0000313" key="2">
    <source>
        <dbReference type="Proteomes" id="UP000241158"/>
    </source>
</evidence>
<accession>A0A2P7AUR2</accession>
<protein>
    <submittedName>
        <fullName evidence="1">Uncharacterized protein</fullName>
    </submittedName>
</protein>
<dbReference type="EMBL" id="PGGN01000002">
    <property type="protein sequence ID" value="PSH57956.1"/>
    <property type="molecule type" value="Genomic_DNA"/>
</dbReference>
<evidence type="ECO:0000313" key="1">
    <source>
        <dbReference type="EMBL" id="PSH57956.1"/>
    </source>
</evidence>
<dbReference type="Proteomes" id="UP000241158">
    <property type="component" value="Unassembled WGS sequence"/>
</dbReference>
<proteinExistence type="predicted"/>
<dbReference type="AlphaFoldDB" id="A0A2P7AUR2"/>
<gene>
    <name evidence="1" type="ORF">CU100_09760</name>
</gene>
<dbReference type="OrthoDB" id="8229442at2"/>
<keyword evidence="2" id="KW-1185">Reference proteome</keyword>
<comment type="caution">
    <text evidence="1">The sequence shown here is derived from an EMBL/GenBank/DDBJ whole genome shotgun (WGS) entry which is preliminary data.</text>
</comment>
<name>A0A2P7AUR2_9HYPH</name>
<dbReference type="RefSeq" id="WP_106716397.1">
    <property type="nucleotide sequence ID" value="NZ_JACHXT010000001.1"/>
</dbReference>